<dbReference type="GO" id="GO:0015031">
    <property type="term" value="P:protein transport"/>
    <property type="evidence" value="ECO:0007669"/>
    <property type="project" value="UniProtKB-KW"/>
</dbReference>
<keyword evidence="16" id="KW-1185">Reference proteome</keyword>
<dbReference type="SUPFAM" id="SSF56784">
    <property type="entry name" value="HAD-like"/>
    <property type="match status" value="1"/>
</dbReference>
<keyword evidence="7 14" id="KW-0653">Protein transport</keyword>
<dbReference type="AlphaFoldDB" id="A0A6H5HAW5"/>
<evidence type="ECO:0000256" key="2">
    <source>
        <dbReference type="ARBA" id="ARBA00004434"/>
    </source>
</evidence>
<dbReference type="GO" id="GO:0005744">
    <property type="term" value="C:TIM23 mitochondrial import inner membrane translocase complex"/>
    <property type="evidence" value="ECO:0007669"/>
    <property type="project" value="UniProtKB-UniRule"/>
</dbReference>
<evidence type="ECO:0000256" key="6">
    <source>
        <dbReference type="ARBA" id="ARBA00022792"/>
    </source>
</evidence>
<dbReference type="InterPro" id="IPR004274">
    <property type="entry name" value="FCP1_dom"/>
</dbReference>
<comment type="subunit">
    <text evidence="13">Component of the TIM23 complex at least composed of Tim23, Tim17 (Tim17a1, Tim17a2 or Tim17b1) and a Tim50.</text>
</comment>
<name>A0A6H5HAW5_9HEMI</name>
<evidence type="ECO:0000256" key="12">
    <source>
        <dbReference type="ARBA" id="ARBA00023136"/>
    </source>
</evidence>
<keyword evidence="12 14" id="KW-0472">Membrane</keyword>
<evidence type="ECO:0000313" key="15">
    <source>
        <dbReference type="EMBL" id="CAB0010503.1"/>
    </source>
</evidence>
<dbReference type="Pfam" id="PF03031">
    <property type="entry name" value="NIF"/>
    <property type="match status" value="1"/>
</dbReference>
<accession>A0A6H5HAW5</accession>
<evidence type="ECO:0000256" key="9">
    <source>
        <dbReference type="ARBA" id="ARBA00022989"/>
    </source>
</evidence>
<evidence type="ECO:0000256" key="8">
    <source>
        <dbReference type="ARBA" id="ARBA00022946"/>
    </source>
</evidence>
<gene>
    <name evidence="15" type="ORF">NTEN_LOCUS15546</name>
</gene>
<keyword evidence="4 14" id="KW-0813">Transport</keyword>
<protein>
    <recommendedName>
        <fullName evidence="14">Mitochondrial import inner membrane translocase subunit TIM50</fullName>
    </recommendedName>
</protein>
<keyword evidence="9 14" id="KW-1133">Transmembrane helix</keyword>
<evidence type="ECO:0000256" key="5">
    <source>
        <dbReference type="ARBA" id="ARBA00022692"/>
    </source>
</evidence>
<sequence length="384" mass="44565">MMALNRFIFTCKTLRPLCLVTPCFASTNVCHARFGDFQRCQLGSSSGGTSRFMSTESRTSMFSHVKQMPPPEARPDPAQGENDEDDKKARDESWRKMKWSLIAVFGALGITGSYVGWALGRPMVDPDGRPITDEFSHLPTFQQFFKRMVRELEYYTKMIKEPSRDKLLPDPLTYPYIQPPYTLVLELTDLLVHPEWTYQTGWRFKKRPGVDKFLEQVGPPLFEVVVYTAEQGMTVFPILDSLDPNGFIMYRLVRDATDFIDGHHVKNLDCLNRDLKKVIVVDWNENSVKLHPNNTFLLPRWKGNDDDTTLTDLATFLKTIATNDVDDVRDVLTYYRQFDDPIEAFRSAQKKLLEQMEERDRQAKQRKDNPLLASRWPQSNLFKR</sequence>
<evidence type="ECO:0000256" key="13">
    <source>
        <dbReference type="ARBA" id="ARBA00061911"/>
    </source>
</evidence>
<evidence type="ECO:0000256" key="4">
    <source>
        <dbReference type="ARBA" id="ARBA00022448"/>
    </source>
</evidence>
<evidence type="ECO:0000256" key="11">
    <source>
        <dbReference type="ARBA" id="ARBA00023128"/>
    </source>
</evidence>
<feature type="transmembrane region" description="Helical" evidence="14">
    <location>
        <begin position="99"/>
        <end position="120"/>
    </location>
</feature>
<dbReference type="OrthoDB" id="287041at2759"/>
<keyword evidence="8 14" id="KW-0809">Transit peptide</keyword>
<evidence type="ECO:0000256" key="14">
    <source>
        <dbReference type="RuleBase" id="RU365079"/>
    </source>
</evidence>
<evidence type="ECO:0000256" key="1">
    <source>
        <dbReference type="ARBA" id="ARBA00002959"/>
    </source>
</evidence>
<evidence type="ECO:0000313" key="16">
    <source>
        <dbReference type="Proteomes" id="UP000479000"/>
    </source>
</evidence>
<comment type="similarity">
    <text evidence="3 14">Belongs to the TIM50 family.</text>
</comment>
<dbReference type="EMBL" id="CADCXU010023045">
    <property type="protein sequence ID" value="CAB0010503.1"/>
    <property type="molecule type" value="Genomic_DNA"/>
</dbReference>
<dbReference type="PANTHER" id="PTHR12210">
    <property type="entry name" value="DULLARD PROTEIN PHOSPHATASE"/>
    <property type="match status" value="1"/>
</dbReference>
<dbReference type="InterPro" id="IPR050365">
    <property type="entry name" value="TIM50"/>
</dbReference>
<dbReference type="FunFam" id="3.40.50.1000:FF:000019">
    <property type="entry name" value="Mitochondrial import inner membrane translocase subunit TIM50"/>
    <property type="match status" value="1"/>
</dbReference>
<organism evidence="15 16">
    <name type="scientific">Nesidiocoris tenuis</name>
    <dbReference type="NCBI Taxonomy" id="355587"/>
    <lineage>
        <taxon>Eukaryota</taxon>
        <taxon>Metazoa</taxon>
        <taxon>Ecdysozoa</taxon>
        <taxon>Arthropoda</taxon>
        <taxon>Hexapoda</taxon>
        <taxon>Insecta</taxon>
        <taxon>Pterygota</taxon>
        <taxon>Neoptera</taxon>
        <taxon>Paraneoptera</taxon>
        <taxon>Hemiptera</taxon>
        <taxon>Heteroptera</taxon>
        <taxon>Panheteroptera</taxon>
        <taxon>Cimicomorpha</taxon>
        <taxon>Miridae</taxon>
        <taxon>Dicyphina</taxon>
        <taxon>Nesidiocoris</taxon>
    </lineage>
</organism>
<keyword evidence="11 14" id="KW-0496">Mitochondrion</keyword>
<dbReference type="Gene3D" id="3.40.50.1000">
    <property type="entry name" value="HAD superfamily/HAD-like"/>
    <property type="match status" value="1"/>
</dbReference>
<dbReference type="Proteomes" id="UP000479000">
    <property type="component" value="Unassembled WGS sequence"/>
</dbReference>
<dbReference type="SMART" id="SM00577">
    <property type="entry name" value="CPDc"/>
    <property type="match status" value="1"/>
</dbReference>
<proteinExistence type="inferred from homology"/>
<dbReference type="CDD" id="cd07521">
    <property type="entry name" value="HAD_FCP1-like"/>
    <property type="match status" value="1"/>
</dbReference>
<evidence type="ECO:0000256" key="3">
    <source>
        <dbReference type="ARBA" id="ARBA00006344"/>
    </source>
</evidence>
<dbReference type="InterPro" id="IPR036412">
    <property type="entry name" value="HAD-like_sf"/>
</dbReference>
<dbReference type="PROSITE" id="PS50969">
    <property type="entry name" value="FCP1"/>
    <property type="match status" value="1"/>
</dbReference>
<dbReference type="InterPro" id="IPR023214">
    <property type="entry name" value="HAD_sf"/>
</dbReference>
<keyword evidence="10 14" id="KW-0811">Translocation</keyword>
<comment type="subcellular location">
    <subcellularLocation>
        <location evidence="2 14">Mitochondrion inner membrane</location>
        <topology evidence="2 14">Single-pass membrane protein</topology>
    </subcellularLocation>
</comment>
<evidence type="ECO:0000256" key="10">
    <source>
        <dbReference type="ARBA" id="ARBA00023010"/>
    </source>
</evidence>
<comment type="function">
    <text evidence="1 14">Essential component of the TIM23 complex, a complex that mediates the translocation of transit peptide-containing proteins across the mitochondrial inner membrane.</text>
</comment>
<keyword evidence="5 14" id="KW-0812">Transmembrane</keyword>
<keyword evidence="6" id="KW-0999">Mitochondrion inner membrane</keyword>
<reference evidence="15 16" key="1">
    <citation type="submission" date="2020-02" db="EMBL/GenBank/DDBJ databases">
        <authorList>
            <person name="Ferguson B K."/>
        </authorList>
    </citation>
    <scope>NUCLEOTIDE SEQUENCE [LARGE SCALE GENOMIC DNA]</scope>
</reference>
<evidence type="ECO:0000256" key="7">
    <source>
        <dbReference type="ARBA" id="ARBA00022927"/>
    </source>
</evidence>